<feature type="region of interest" description="Disordered" evidence="1">
    <location>
        <begin position="1"/>
        <end position="353"/>
    </location>
</feature>
<feature type="compositionally biased region" description="Basic and acidic residues" evidence="1">
    <location>
        <begin position="139"/>
        <end position="149"/>
    </location>
</feature>
<reference evidence="2 3" key="1">
    <citation type="journal article" date="2019" name="Int. J. Syst. Evol. Microbiol.">
        <title>The Global Catalogue of Microorganisms (GCM) 10K type strain sequencing project: providing services to taxonomists for standard genome sequencing and annotation.</title>
        <authorList>
            <consortium name="The Broad Institute Genomics Platform"/>
            <consortium name="The Broad Institute Genome Sequencing Center for Infectious Disease"/>
            <person name="Wu L."/>
            <person name="Ma J."/>
        </authorList>
    </citation>
    <scope>NUCLEOTIDE SEQUENCE [LARGE SCALE GENOMIC DNA]</scope>
    <source>
        <strain evidence="2 3">JCM 15572</strain>
    </source>
</reference>
<proteinExistence type="predicted"/>
<evidence type="ECO:0000256" key="1">
    <source>
        <dbReference type="SAM" id="MobiDB-lite"/>
    </source>
</evidence>
<feature type="compositionally biased region" description="Basic and acidic residues" evidence="1">
    <location>
        <begin position="319"/>
        <end position="351"/>
    </location>
</feature>
<feature type="compositionally biased region" description="Basic and acidic residues" evidence="1">
    <location>
        <begin position="28"/>
        <end position="42"/>
    </location>
</feature>
<feature type="compositionally biased region" description="Basic and acidic residues" evidence="1">
    <location>
        <begin position="235"/>
        <end position="254"/>
    </location>
</feature>
<name>A0ABN2CTW5_9ACTN</name>
<dbReference type="Proteomes" id="UP001501705">
    <property type="component" value="Unassembled WGS sequence"/>
</dbReference>
<organism evidence="2 3">
    <name type="scientific">Kribbella hippodromi</name>
    <dbReference type="NCBI Taxonomy" id="434347"/>
    <lineage>
        <taxon>Bacteria</taxon>
        <taxon>Bacillati</taxon>
        <taxon>Actinomycetota</taxon>
        <taxon>Actinomycetes</taxon>
        <taxon>Propionibacteriales</taxon>
        <taxon>Kribbellaceae</taxon>
        <taxon>Kribbella</taxon>
    </lineage>
</organism>
<evidence type="ECO:0000313" key="3">
    <source>
        <dbReference type="Proteomes" id="UP001501705"/>
    </source>
</evidence>
<feature type="compositionally biased region" description="Basic and acidic residues" evidence="1">
    <location>
        <begin position="52"/>
        <end position="61"/>
    </location>
</feature>
<dbReference type="EMBL" id="BAAAPH010000005">
    <property type="protein sequence ID" value="GAA1563741.1"/>
    <property type="molecule type" value="Genomic_DNA"/>
</dbReference>
<gene>
    <name evidence="2" type="ORF">GCM10009804_20520</name>
</gene>
<evidence type="ECO:0000313" key="2">
    <source>
        <dbReference type="EMBL" id="GAA1563741.1"/>
    </source>
</evidence>
<accession>A0ABN2CTW5</accession>
<protein>
    <submittedName>
        <fullName evidence="2">Uncharacterized protein</fullName>
    </submittedName>
</protein>
<keyword evidence="3" id="KW-1185">Reference proteome</keyword>
<comment type="caution">
    <text evidence="2">The sequence shown here is derived from an EMBL/GenBank/DDBJ whole genome shotgun (WGS) entry which is preliminary data.</text>
</comment>
<feature type="compositionally biased region" description="Basic and acidic residues" evidence="1">
    <location>
        <begin position="211"/>
        <end position="228"/>
    </location>
</feature>
<feature type="compositionally biased region" description="Basic and acidic residues" evidence="1">
    <location>
        <begin position="174"/>
        <end position="197"/>
    </location>
</feature>
<sequence length="532" mass="58277">MSELRPRPSAPDPPHPNHDHPTNPQPTLDERADHATHTDDTIARLAYTSPRRSPEPEPHHPGDRRHPRTPNADSPEPPNKPEHPRPNTPEATRETHHDRPHPHLPPKLYAQMAANAVFSRDGWGQPPQDATNTQPDADAALRSDAKTDVAARPGSETDAGVAARPSTKAPSEVAVRRDEDAEAPDRADAGTDRRRAPESGGASADSPADVVADKGVHDRTDAAPDHSPDSQADTETDRPNDTERERHQDTHDTRPGPPPANRPDGALTALTEDPREGADIPIRQGDSSTEQADHPPPTAHPNSDADTLEGSPAHTAPHPKPEAPHAAKGAAERTELEHQHETPDKPDHEFVEDADPQDMAAYRRIRETDDVDAVAANSGFPREVIKVAKDNLFLRQHDVAVQPGVTRHAYFTPDAIYSDLWDRAASGASMTDKQEAQFWSLVAHEYVEAKLMEAGLPYLSAEPDAWDEYLIPKVTREHPAAHVIAPRSTQSAYKDLLVHWENLRISKGELQVAQDLSNLDEVVRVAKKELGL</sequence>
<feature type="compositionally biased region" description="Basic and acidic residues" evidence="1">
    <location>
        <begin position="79"/>
        <end position="97"/>
    </location>
</feature>